<gene>
    <name evidence="13" type="ORF">GCM10022423_15620</name>
</gene>
<comment type="catalytic activity">
    <reaction evidence="10">
        <text>L-homoserine + NADP(+) = L-aspartate 4-semialdehyde + NADPH + H(+)</text>
        <dbReference type="Rhea" id="RHEA:15761"/>
        <dbReference type="ChEBI" id="CHEBI:15378"/>
        <dbReference type="ChEBI" id="CHEBI:57476"/>
        <dbReference type="ChEBI" id="CHEBI:57783"/>
        <dbReference type="ChEBI" id="CHEBI:58349"/>
        <dbReference type="ChEBI" id="CHEBI:537519"/>
        <dbReference type="EC" id="1.1.1.3"/>
    </reaction>
    <physiologicalReaction direction="right-to-left" evidence="10">
        <dbReference type="Rhea" id="RHEA:15763"/>
    </physiologicalReaction>
</comment>
<keyword evidence="9" id="KW-0486">Methionine biosynthesis</keyword>
<dbReference type="Proteomes" id="UP001500748">
    <property type="component" value="Unassembled WGS sequence"/>
</dbReference>
<sequence length="362" mass="41011">MSKLKINIILFGIGNIGSTLINQIIESQEFFLQSKNVDFHFPIITNSTVAFFEKEGVGYSWETNFRELAVPFRVEDIVEFAKENEFENLIAVDATASDELVRHYNTLIENGFNIVAVNKKANTLPIDLYKQLRENLKKYDKEFLYETSVDTGIPVLQTLRDLYYSGEKITKIRGVFSDNLSYVFNRFSAEDNSFSSILKDASLLGLMKSTFKEDLSGNDTARKLLILTREIGKEFEFSDIKINALIQEEHLEKNGILNKDAIDKAFKIAKIAQKENHVLRYIGEFNVEKNTLEVKLVSEPVTSAIGQLKGSDSIFEIYTQSYAGTPIVLQSASPCKQAISRGLITDILKVAEKIKNKEAVWL</sequence>
<evidence type="ECO:0000256" key="5">
    <source>
        <dbReference type="ARBA" id="ARBA00022605"/>
    </source>
</evidence>
<dbReference type="PANTHER" id="PTHR43070">
    <property type="match status" value="1"/>
</dbReference>
<evidence type="ECO:0000259" key="12">
    <source>
        <dbReference type="Pfam" id="PF03447"/>
    </source>
</evidence>
<evidence type="ECO:0000256" key="1">
    <source>
        <dbReference type="ARBA" id="ARBA00001920"/>
    </source>
</evidence>
<keyword evidence="6" id="KW-0791">Threonine biosynthesis</keyword>
<evidence type="ECO:0000256" key="8">
    <source>
        <dbReference type="ARBA" id="ARBA00023002"/>
    </source>
</evidence>
<keyword evidence="8" id="KW-0560">Oxidoreductase</keyword>
<evidence type="ECO:0000256" key="2">
    <source>
        <dbReference type="ARBA" id="ARBA00005056"/>
    </source>
</evidence>
<evidence type="ECO:0000256" key="10">
    <source>
        <dbReference type="ARBA" id="ARBA00048841"/>
    </source>
</evidence>
<dbReference type="SUPFAM" id="SSF55347">
    <property type="entry name" value="Glyceraldehyde-3-phosphate dehydrogenase-like, C-terminal domain"/>
    <property type="match status" value="1"/>
</dbReference>
<keyword evidence="14" id="KW-1185">Reference proteome</keyword>
<evidence type="ECO:0000256" key="9">
    <source>
        <dbReference type="ARBA" id="ARBA00023167"/>
    </source>
</evidence>
<evidence type="ECO:0000256" key="3">
    <source>
        <dbReference type="ARBA" id="ARBA00005062"/>
    </source>
</evidence>
<feature type="domain" description="Aspartate/homoserine dehydrogenase NAD-binding" evidence="12">
    <location>
        <begin position="12"/>
        <end position="146"/>
    </location>
</feature>
<proteinExistence type="predicted"/>
<dbReference type="Pfam" id="PF03447">
    <property type="entry name" value="NAD_binding_3"/>
    <property type="match status" value="1"/>
</dbReference>
<dbReference type="InterPro" id="IPR036291">
    <property type="entry name" value="NAD(P)-bd_dom_sf"/>
</dbReference>
<dbReference type="InterPro" id="IPR001342">
    <property type="entry name" value="HDH_cat"/>
</dbReference>
<evidence type="ECO:0000313" key="14">
    <source>
        <dbReference type="Proteomes" id="UP001500748"/>
    </source>
</evidence>
<dbReference type="PANTHER" id="PTHR43070:SF3">
    <property type="entry name" value="HOMOSERINE DEHYDROGENASE"/>
    <property type="match status" value="1"/>
</dbReference>
<dbReference type="RefSeq" id="WP_345142564.1">
    <property type="nucleotide sequence ID" value="NZ_BAABDU010000003.1"/>
</dbReference>
<evidence type="ECO:0000313" key="13">
    <source>
        <dbReference type="EMBL" id="GAA3764423.1"/>
    </source>
</evidence>
<name>A0ABP7GFD9_9FLAO</name>
<evidence type="ECO:0000259" key="11">
    <source>
        <dbReference type="Pfam" id="PF00742"/>
    </source>
</evidence>
<comment type="pathway">
    <text evidence="2">Amino-acid biosynthesis; L-threonine biosynthesis; L-threonine from L-aspartate: step 3/5.</text>
</comment>
<dbReference type="EC" id="1.1.1.3" evidence="4"/>
<dbReference type="SUPFAM" id="SSF51735">
    <property type="entry name" value="NAD(P)-binding Rossmann-fold domains"/>
    <property type="match status" value="1"/>
</dbReference>
<comment type="caution">
    <text evidence="13">The sequence shown here is derived from an EMBL/GenBank/DDBJ whole genome shotgun (WGS) entry which is preliminary data.</text>
</comment>
<evidence type="ECO:0000256" key="4">
    <source>
        <dbReference type="ARBA" id="ARBA00013213"/>
    </source>
</evidence>
<dbReference type="Gene3D" id="3.30.360.10">
    <property type="entry name" value="Dihydrodipicolinate Reductase, domain 2"/>
    <property type="match status" value="1"/>
</dbReference>
<comment type="pathway">
    <text evidence="3">Amino-acid biosynthesis; L-methionine biosynthesis via de novo pathway; L-homoserine from L-aspartate: step 3/3.</text>
</comment>
<dbReference type="EMBL" id="BAABDU010000003">
    <property type="protein sequence ID" value="GAA3764423.1"/>
    <property type="molecule type" value="Genomic_DNA"/>
</dbReference>
<keyword evidence="7" id="KW-0521">NADP</keyword>
<organism evidence="13 14">
    <name type="scientific">Flavobacterium ginsengiterrae</name>
    <dbReference type="NCBI Taxonomy" id="871695"/>
    <lineage>
        <taxon>Bacteria</taxon>
        <taxon>Pseudomonadati</taxon>
        <taxon>Bacteroidota</taxon>
        <taxon>Flavobacteriia</taxon>
        <taxon>Flavobacteriales</taxon>
        <taxon>Flavobacteriaceae</taxon>
        <taxon>Flavobacterium</taxon>
    </lineage>
</organism>
<evidence type="ECO:0000256" key="6">
    <source>
        <dbReference type="ARBA" id="ARBA00022697"/>
    </source>
</evidence>
<feature type="domain" description="Homoserine dehydrogenase catalytic" evidence="11">
    <location>
        <begin position="154"/>
        <end position="348"/>
    </location>
</feature>
<dbReference type="Gene3D" id="3.40.50.720">
    <property type="entry name" value="NAD(P)-binding Rossmann-like Domain"/>
    <property type="match status" value="1"/>
</dbReference>
<dbReference type="InterPro" id="IPR005106">
    <property type="entry name" value="Asp/hSer_DH_NAD-bd"/>
</dbReference>
<dbReference type="Pfam" id="PF00742">
    <property type="entry name" value="Homoserine_dh"/>
    <property type="match status" value="1"/>
</dbReference>
<protein>
    <recommendedName>
        <fullName evidence="4">homoserine dehydrogenase</fullName>
        <ecNumber evidence="4">1.1.1.3</ecNumber>
    </recommendedName>
</protein>
<keyword evidence="5" id="KW-0028">Amino-acid biosynthesis</keyword>
<dbReference type="InterPro" id="IPR011147">
    <property type="entry name" value="Bifunc_Aspkin/hSer_DH"/>
</dbReference>
<reference evidence="14" key="1">
    <citation type="journal article" date="2019" name="Int. J. Syst. Evol. Microbiol.">
        <title>The Global Catalogue of Microorganisms (GCM) 10K type strain sequencing project: providing services to taxonomists for standard genome sequencing and annotation.</title>
        <authorList>
            <consortium name="The Broad Institute Genomics Platform"/>
            <consortium name="The Broad Institute Genome Sequencing Center for Infectious Disease"/>
            <person name="Wu L."/>
            <person name="Ma J."/>
        </authorList>
    </citation>
    <scope>NUCLEOTIDE SEQUENCE [LARGE SCALE GENOMIC DNA]</scope>
    <source>
        <strain evidence="14">JCM 17337</strain>
    </source>
</reference>
<comment type="cofactor">
    <cofactor evidence="1">
        <name>a metal cation</name>
        <dbReference type="ChEBI" id="CHEBI:25213"/>
    </cofactor>
</comment>
<evidence type="ECO:0000256" key="7">
    <source>
        <dbReference type="ARBA" id="ARBA00022857"/>
    </source>
</evidence>
<accession>A0ABP7GFD9</accession>